<reference evidence="2 3" key="1">
    <citation type="submission" date="2021-01" db="EMBL/GenBank/DDBJ databases">
        <title>Whole genome shotgun sequence of Actinoplanes durhamensis NBRC 14914.</title>
        <authorList>
            <person name="Komaki H."/>
            <person name="Tamura T."/>
        </authorList>
    </citation>
    <scope>NUCLEOTIDE SEQUENCE [LARGE SCALE GENOMIC DNA]</scope>
    <source>
        <strain evidence="2 3">NBRC 14914</strain>
    </source>
</reference>
<evidence type="ECO:0000256" key="1">
    <source>
        <dbReference type="SAM" id="MobiDB-lite"/>
    </source>
</evidence>
<protein>
    <submittedName>
        <fullName evidence="2">Uncharacterized protein</fullName>
    </submittedName>
</protein>
<proteinExistence type="predicted"/>
<dbReference type="Proteomes" id="UP000637628">
    <property type="component" value="Unassembled WGS sequence"/>
</dbReference>
<accession>A0ABQ3Z9M0</accession>
<gene>
    <name evidence="2" type="ORF">Adu01nite_78600</name>
</gene>
<sequence length="57" mass="5696">MEDVATRSWNSRDELSVGAKPANEAAHVLQHSGQTGDAGLGAEGHAGAVADAVVAGR</sequence>
<evidence type="ECO:0000313" key="3">
    <source>
        <dbReference type="Proteomes" id="UP000637628"/>
    </source>
</evidence>
<dbReference type="EMBL" id="BOML01000064">
    <property type="protein sequence ID" value="GIE06510.1"/>
    <property type="molecule type" value="Genomic_DNA"/>
</dbReference>
<name>A0ABQ3Z9M0_9ACTN</name>
<organism evidence="2 3">
    <name type="scientific">Paractinoplanes durhamensis</name>
    <dbReference type="NCBI Taxonomy" id="113563"/>
    <lineage>
        <taxon>Bacteria</taxon>
        <taxon>Bacillati</taxon>
        <taxon>Actinomycetota</taxon>
        <taxon>Actinomycetes</taxon>
        <taxon>Micromonosporales</taxon>
        <taxon>Micromonosporaceae</taxon>
        <taxon>Paractinoplanes</taxon>
    </lineage>
</organism>
<comment type="caution">
    <text evidence="2">The sequence shown here is derived from an EMBL/GenBank/DDBJ whole genome shotgun (WGS) entry which is preliminary data.</text>
</comment>
<feature type="region of interest" description="Disordered" evidence="1">
    <location>
        <begin position="1"/>
        <end position="42"/>
    </location>
</feature>
<evidence type="ECO:0000313" key="2">
    <source>
        <dbReference type="EMBL" id="GIE06510.1"/>
    </source>
</evidence>
<keyword evidence="3" id="KW-1185">Reference proteome</keyword>